<keyword evidence="4" id="KW-1185">Reference proteome</keyword>
<organism evidence="3 4">
    <name type="scientific">Araneus ventricosus</name>
    <name type="common">Orbweaver spider</name>
    <name type="synonym">Epeira ventricosa</name>
    <dbReference type="NCBI Taxonomy" id="182803"/>
    <lineage>
        <taxon>Eukaryota</taxon>
        <taxon>Metazoa</taxon>
        <taxon>Ecdysozoa</taxon>
        <taxon>Arthropoda</taxon>
        <taxon>Chelicerata</taxon>
        <taxon>Arachnida</taxon>
        <taxon>Araneae</taxon>
        <taxon>Araneomorphae</taxon>
        <taxon>Entelegynae</taxon>
        <taxon>Araneoidea</taxon>
        <taxon>Araneidae</taxon>
        <taxon>Araneus</taxon>
    </lineage>
</organism>
<evidence type="ECO:0000256" key="2">
    <source>
        <dbReference type="SAM" id="Phobius"/>
    </source>
</evidence>
<sequence length="122" mass="14273">MYKLICFECEYRIKKVWLCHINFEATQEVLSSGLRWFELWSGDEDDTCDNIRPSSPNFHSTQATGPPIHRESFESRDSNPRLCHETTVALKGLRMLWLYTSLNLTIKTAAIFSHLIMKYLQT</sequence>
<dbReference type="Proteomes" id="UP000499080">
    <property type="component" value="Unassembled WGS sequence"/>
</dbReference>
<keyword evidence="2" id="KW-0812">Transmembrane</keyword>
<keyword evidence="2" id="KW-0472">Membrane</keyword>
<feature type="compositionally biased region" description="Polar residues" evidence="1">
    <location>
        <begin position="55"/>
        <end position="64"/>
    </location>
</feature>
<evidence type="ECO:0000313" key="3">
    <source>
        <dbReference type="EMBL" id="GBM60528.1"/>
    </source>
</evidence>
<keyword evidence="2" id="KW-1133">Transmembrane helix</keyword>
<feature type="region of interest" description="Disordered" evidence="1">
    <location>
        <begin position="55"/>
        <end position="75"/>
    </location>
</feature>
<dbReference type="EMBL" id="BGPR01001727">
    <property type="protein sequence ID" value="GBM60528.1"/>
    <property type="molecule type" value="Genomic_DNA"/>
</dbReference>
<comment type="caution">
    <text evidence="3">The sequence shown here is derived from an EMBL/GenBank/DDBJ whole genome shotgun (WGS) entry which is preliminary data.</text>
</comment>
<accession>A0A4Y2H727</accession>
<evidence type="ECO:0000313" key="4">
    <source>
        <dbReference type="Proteomes" id="UP000499080"/>
    </source>
</evidence>
<reference evidence="3 4" key="1">
    <citation type="journal article" date="2019" name="Sci. Rep.">
        <title>Orb-weaving spider Araneus ventricosus genome elucidates the spidroin gene catalogue.</title>
        <authorList>
            <person name="Kono N."/>
            <person name="Nakamura H."/>
            <person name="Ohtoshi R."/>
            <person name="Moran D.A.P."/>
            <person name="Shinohara A."/>
            <person name="Yoshida Y."/>
            <person name="Fujiwara M."/>
            <person name="Mori M."/>
            <person name="Tomita M."/>
            <person name="Arakawa K."/>
        </authorList>
    </citation>
    <scope>NUCLEOTIDE SEQUENCE [LARGE SCALE GENOMIC DNA]</scope>
</reference>
<dbReference type="AlphaFoldDB" id="A0A4Y2H727"/>
<evidence type="ECO:0000256" key="1">
    <source>
        <dbReference type="SAM" id="MobiDB-lite"/>
    </source>
</evidence>
<protein>
    <submittedName>
        <fullName evidence="3">Uncharacterized protein</fullName>
    </submittedName>
</protein>
<proteinExistence type="predicted"/>
<gene>
    <name evidence="3" type="ORF">AVEN_260012_1</name>
</gene>
<feature type="transmembrane region" description="Helical" evidence="2">
    <location>
        <begin position="96"/>
        <end position="117"/>
    </location>
</feature>
<name>A0A4Y2H727_ARAVE</name>